<dbReference type="Proteomes" id="UP001183643">
    <property type="component" value="Unassembled WGS sequence"/>
</dbReference>
<dbReference type="EMBL" id="JAVDYB010000001">
    <property type="protein sequence ID" value="MDR7280309.1"/>
    <property type="molecule type" value="Genomic_DNA"/>
</dbReference>
<dbReference type="GO" id="GO:0035243">
    <property type="term" value="F:protein-arginine omega-N symmetric methyltransferase activity"/>
    <property type="evidence" value="ECO:0007669"/>
    <property type="project" value="TreeGrafter"/>
</dbReference>
<name>A0AAE3YUU4_9ACTN</name>
<dbReference type="GO" id="GO:0032259">
    <property type="term" value="P:methylation"/>
    <property type="evidence" value="ECO:0007669"/>
    <property type="project" value="UniProtKB-KW"/>
</dbReference>
<evidence type="ECO:0000256" key="1">
    <source>
        <dbReference type="ARBA" id="ARBA00022603"/>
    </source>
</evidence>
<reference evidence="3" key="1">
    <citation type="submission" date="2023-07" db="EMBL/GenBank/DDBJ databases">
        <title>Sequencing the genomes of 1000 actinobacteria strains.</title>
        <authorList>
            <person name="Klenk H.-P."/>
        </authorList>
    </citation>
    <scope>NUCLEOTIDE SEQUENCE</scope>
    <source>
        <strain evidence="3">DSM 44707</strain>
    </source>
</reference>
<accession>A0AAE3YUU4</accession>
<dbReference type="InterPro" id="IPR038375">
    <property type="entry name" value="NDUFAF7_sf"/>
</dbReference>
<evidence type="ECO:0000256" key="2">
    <source>
        <dbReference type="ARBA" id="ARBA00022679"/>
    </source>
</evidence>
<protein>
    <submittedName>
        <fullName evidence="3">SAM-dependent MidA family methyltransferase</fullName>
    </submittedName>
</protein>
<dbReference type="Pfam" id="PF02636">
    <property type="entry name" value="Methyltransf_28"/>
    <property type="match status" value="1"/>
</dbReference>
<dbReference type="RefSeq" id="WP_310374595.1">
    <property type="nucleotide sequence ID" value="NZ_JAVDYB010000001.1"/>
</dbReference>
<gene>
    <name evidence="3" type="ORF">J2S41_007087</name>
</gene>
<keyword evidence="1 3" id="KW-0489">Methyltransferase</keyword>
<dbReference type="SUPFAM" id="SSF53335">
    <property type="entry name" value="S-adenosyl-L-methionine-dependent methyltransferases"/>
    <property type="match status" value="1"/>
</dbReference>
<dbReference type="Gene3D" id="3.40.50.12710">
    <property type="match status" value="1"/>
</dbReference>
<proteinExistence type="predicted"/>
<evidence type="ECO:0000313" key="4">
    <source>
        <dbReference type="Proteomes" id="UP001183643"/>
    </source>
</evidence>
<keyword evidence="4" id="KW-1185">Reference proteome</keyword>
<organism evidence="3 4">
    <name type="scientific">Catenuloplanes atrovinosus</name>
    <dbReference type="NCBI Taxonomy" id="137266"/>
    <lineage>
        <taxon>Bacteria</taxon>
        <taxon>Bacillati</taxon>
        <taxon>Actinomycetota</taxon>
        <taxon>Actinomycetes</taxon>
        <taxon>Micromonosporales</taxon>
        <taxon>Micromonosporaceae</taxon>
        <taxon>Catenuloplanes</taxon>
    </lineage>
</organism>
<dbReference type="InterPro" id="IPR029063">
    <property type="entry name" value="SAM-dependent_MTases_sf"/>
</dbReference>
<dbReference type="InterPro" id="IPR003788">
    <property type="entry name" value="NDUFAF7"/>
</dbReference>
<dbReference type="PANTHER" id="PTHR12049:SF7">
    <property type="entry name" value="PROTEIN ARGININE METHYLTRANSFERASE NDUFAF7, MITOCHONDRIAL"/>
    <property type="match status" value="1"/>
</dbReference>
<sequence length="347" mass="36382">MTDPELGMNSPRWRAAMETALYGPDGFFTRPGAAGPGGHFRTSAHATAMFARLLRPLLARVDAALGHPDPFWLVDVGAGRGELLLRITRRHRADFGGRLRPLAVELAGRPAELPPGVGWTDRVPDGIVGVLLATEWLDNVPVDVVEAGPSGLRYVLTDDTLGGPVSDADAAWLARWYPPLPPGARAEVGITRDLAWSGALARVERGVALAVDYGHVRDGRPLDGTLTGYRDGRQVPPRADGTTDITAHVAMDAVADAGAVSLAGRPAGGYPYRLMSQRDALKALGADGRRPPLGLASTDPAGYVRALASASAVGELLDPAGLGGHWWLVQPVGVAHPFGSGDGIVEP</sequence>
<evidence type="ECO:0000313" key="3">
    <source>
        <dbReference type="EMBL" id="MDR7280309.1"/>
    </source>
</evidence>
<comment type="caution">
    <text evidence="3">The sequence shown here is derived from an EMBL/GenBank/DDBJ whole genome shotgun (WGS) entry which is preliminary data.</text>
</comment>
<keyword evidence="2" id="KW-0808">Transferase</keyword>
<dbReference type="PANTHER" id="PTHR12049">
    <property type="entry name" value="PROTEIN ARGININE METHYLTRANSFERASE NDUFAF7, MITOCHONDRIAL"/>
    <property type="match status" value="1"/>
</dbReference>
<dbReference type="AlphaFoldDB" id="A0AAE3YUU4"/>